<evidence type="ECO:0000256" key="8">
    <source>
        <dbReference type="ARBA" id="ARBA00023326"/>
    </source>
</evidence>
<evidence type="ECO:0000256" key="4">
    <source>
        <dbReference type="ARBA" id="ARBA00022801"/>
    </source>
</evidence>
<dbReference type="PIRSF" id="PIRSF001031">
    <property type="entry name" value="Glu-a-glcsd_SBD"/>
    <property type="match status" value="1"/>
</dbReference>
<evidence type="ECO:0000256" key="3">
    <source>
        <dbReference type="ARBA" id="ARBA00022729"/>
    </source>
</evidence>
<dbReference type="Pfam" id="PF00686">
    <property type="entry name" value="CBM_20"/>
    <property type="match status" value="1"/>
</dbReference>
<dbReference type="PROSITE" id="PS51166">
    <property type="entry name" value="CBM20"/>
    <property type="match status" value="1"/>
</dbReference>
<keyword evidence="6 9" id="KW-0119">Carbohydrate metabolism</keyword>
<evidence type="ECO:0000256" key="1">
    <source>
        <dbReference type="ARBA" id="ARBA00001863"/>
    </source>
</evidence>
<dbReference type="InterPro" id="IPR013783">
    <property type="entry name" value="Ig-like_fold"/>
</dbReference>
<dbReference type="Gene3D" id="2.60.40.10">
    <property type="entry name" value="Immunoglobulins"/>
    <property type="match status" value="1"/>
</dbReference>
<evidence type="ECO:0000256" key="12">
    <source>
        <dbReference type="SAM" id="SignalP"/>
    </source>
</evidence>
<evidence type="ECO:0000256" key="7">
    <source>
        <dbReference type="ARBA" id="ARBA00023295"/>
    </source>
</evidence>
<dbReference type="Pfam" id="PF00723">
    <property type="entry name" value="Glyco_hydro_15"/>
    <property type="match status" value="1"/>
</dbReference>
<dbReference type="STRING" id="50990.A0A4Y7Q4G1"/>
<feature type="binding site" evidence="11">
    <location>
        <position position="152"/>
    </location>
    <ligand>
        <name>substrate</name>
    </ligand>
</feature>
<dbReference type="GO" id="GO:0000324">
    <property type="term" value="C:fungal-type vacuole"/>
    <property type="evidence" value="ECO:0007669"/>
    <property type="project" value="TreeGrafter"/>
</dbReference>
<feature type="active site" description="Proton donor" evidence="10">
    <location>
        <position position="211"/>
    </location>
</feature>
<feature type="chain" id="PRO_5021378941" description="Glucoamylase" evidence="12">
    <location>
        <begin position="21"/>
        <end position="584"/>
    </location>
</feature>
<dbReference type="InterPro" id="IPR008291">
    <property type="entry name" value="Glucoamylase_SBD"/>
</dbReference>
<organism evidence="14 15">
    <name type="scientific">Rickenella mellea</name>
    <dbReference type="NCBI Taxonomy" id="50990"/>
    <lineage>
        <taxon>Eukaryota</taxon>
        <taxon>Fungi</taxon>
        <taxon>Dikarya</taxon>
        <taxon>Basidiomycota</taxon>
        <taxon>Agaricomycotina</taxon>
        <taxon>Agaricomycetes</taxon>
        <taxon>Hymenochaetales</taxon>
        <taxon>Rickenellaceae</taxon>
        <taxon>Rickenella</taxon>
    </lineage>
</organism>
<evidence type="ECO:0000256" key="11">
    <source>
        <dbReference type="PIRSR" id="PIRSR001031-2"/>
    </source>
</evidence>
<dbReference type="SUPFAM" id="SSF49452">
    <property type="entry name" value="Starch-binding domain-like"/>
    <property type="match status" value="1"/>
</dbReference>
<dbReference type="PANTHER" id="PTHR31616:SF12">
    <property type="entry name" value="GLUCOAMYLASE"/>
    <property type="match status" value="1"/>
</dbReference>
<evidence type="ECO:0000313" key="14">
    <source>
        <dbReference type="EMBL" id="TDL22186.1"/>
    </source>
</evidence>
<name>A0A4Y7Q4G1_9AGAM</name>
<dbReference type="PRINTS" id="PR00736">
    <property type="entry name" value="GLHYDRLASE15"/>
</dbReference>
<dbReference type="SUPFAM" id="SSF48208">
    <property type="entry name" value="Six-hairpin glycosidases"/>
    <property type="match status" value="1"/>
</dbReference>
<dbReference type="Gene3D" id="1.50.10.10">
    <property type="match status" value="1"/>
</dbReference>
<comment type="similarity">
    <text evidence="2 9">Belongs to the glycosyl hydrolase 15 family.</text>
</comment>
<feature type="signal peptide" evidence="12">
    <location>
        <begin position="1"/>
        <end position="20"/>
    </location>
</feature>
<dbReference type="EMBL" id="ML170176">
    <property type="protein sequence ID" value="TDL22186.1"/>
    <property type="molecule type" value="Genomic_DNA"/>
</dbReference>
<dbReference type="GO" id="GO:2001070">
    <property type="term" value="F:starch binding"/>
    <property type="evidence" value="ECO:0007669"/>
    <property type="project" value="InterPro"/>
</dbReference>
<evidence type="ECO:0000256" key="6">
    <source>
        <dbReference type="ARBA" id="ARBA00023277"/>
    </source>
</evidence>
<keyword evidence="4 9" id="KW-0378">Hydrolase</keyword>
<dbReference type="InterPro" id="IPR013784">
    <property type="entry name" value="Carb-bd-like_fold"/>
</dbReference>
<keyword evidence="5" id="KW-0325">Glycoprotein</keyword>
<evidence type="ECO:0000256" key="5">
    <source>
        <dbReference type="ARBA" id="ARBA00023180"/>
    </source>
</evidence>
<evidence type="ECO:0000259" key="13">
    <source>
        <dbReference type="PROSITE" id="PS51166"/>
    </source>
</evidence>
<keyword evidence="7 9" id="KW-0326">Glycosidase</keyword>
<feature type="active site" description="Proton acceptor" evidence="10">
    <location>
        <position position="208"/>
    </location>
</feature>
<dbReference type="FunFam" id="1.50.10.10:FF:000018">
    <property type="entry name" value="Glucoamylase"/>
    <property type="match status" value="1"/>
</dbReference>
<sequence>MHLLPIGLQLLALALLSLQSQYPFDRGTCNVSVDVDKYIRFERRVATAAIVANIGPQGAKARGVKAGVVVASPSKHEPDYFYSWTRDSSLVFKLLIDQHALYNDAILRQHIDNFIGAQAVIQNLASPSGGLFTGGLGEPKFNVDLTAFHGPWGRPQRDGPALRSTAMITYANWLIDNKNITHVQSTLWPLIKLDLDYVATNWNQTSFDLWEEVSSSSFFTAVVQHRALREGANLASKLQRVSYNYGKPADNILCFMQSFWNPSGPYMTANTGGDRSGIDLNTVLASIHTYDIAAGCDAITFQPCSDRAIANLFAYVKAFDMYKINDGVEDYFSTGRYPEDVYYGGNPWYLATFAVAEQLYDSLHVWNTEGFLQITPLSLPFFRQFDPTADPGCHFNTSRKFVTLTSRILEYADSYLLLAARYTPQDGALAEQYDRDTGTPVGARDLTWSYAAALTAFNARDGTGGKSWGAKGLIVPDVCRRGGGPSVKVSFNVFAKTVHGENIYITGSSTELTNWNPEDALILSPEYYPTWSITIDLPANSDIEYKYIRKHKGNVAWQSGLNNRMTTHTGGNATRSDTWWRSEF</sequence>
<dbReference type="AlphaFoldDB" id="A0A4Y7Q4G1"/>
<dbReference type="OrthoDB" id="6123450at2759"/>
<keyword evidence="8 9" id="KW-0624">Polysaccharide degradation</keyword>
<dbReference type="SMART" id="SM01065">
    <property type="entry name" value="CBM_2"/>
    <property type="match status" value="1"/>
</dbReference>
<evidence type="ECO:0000256" key="2">
    <source>
        <dbReference type="ARBA" id="ARBA00006188"/>
    </source>
</evidence>
<dbReference type="PANTHER" id="PTHR31616">
    <property type="entry name" value="TREHALASE"/>
    <property type="match status" value="1"/>
</dbReference>
<dbReference type="InterPro" id="IPR012341">
    <property type="entry name" value="6hp_glycosidase-like_sf"/>
</dbReference>
<gene>
    <name evidence="14" type="ORF">BD410DRAFT_788901</name>
</gene>
<feature type="domain" description="CBM20" evidence="13">
    <location>
        <begin position="481"/>
        <end position="582"/>
    </location>
</feature>
<dbReference type="InterPro" id="IPR000165">
    <property type="entry name" value="Glucoamylase"/>
</dbReference>
<protein>
    <recommendedName>
        <fullName evidence="9">Glucoamylase</fullName>
        <ecNumber evidence="9">3.2.1.3</ecNumber>
    </recommendedName>
    <alternativeName>
        <fullName evidence="9">1,4-alpha-D-glucan glucohydrolase</fullName>
    </alternativeName>
    <alternativeName>
        <fullName evidence="9">Glucan 1,4-alpha-glucosidase</fullName>
    </alternativeName>
</protein>
<comment type="catalytic activity">
    <reaction evidence="1 9">
        <text>Hydrolysis of terminal (1-&gt;4)-linked alpha-D-glucose residues successively from non-reducing ends of the chains with release of beta-D-glucose.</text>
        <dbReference type="EC" id="3.2.1.3"/>
    </reaction>
</comment>
<accession>A0A4Y7Q4G1</accession>
<dbReference type="InterPro" id="IPR011613">
    <property type="entry name" value="GH15-like"/>
</dbReference>
<evidence type="ECO:0000256" key="9">
    <source>
        <dbReference type="PIRNR" id="PIRNR001031"/>
    </source>
</evidence>
<evidence type="ECO:0000313" key="15">
    <source>
        <dbReference type="Proteomes" id="UP000294933"/>
    </source>
</evidence>
<dbReference type="Proteomes" id="UP000294933">
    <property type="component" value="Unassembled WGS sequence"/>
</dbReference>
<evidence type="ECO:0000256" key="10">
    <source>
        <dbReference type="PIRSR" id="PIRSR001031-1"/>
    </source>
</evidence>
<dbReference type="GO" id="GO:0004339">
    <property type="term" value="F:glucan 1,4-alpha-glucosidase activity"/>
    <property type="evidence" value="ECO:0007669"/>
    <property type="project" value="UniProtKB-EC"/>
</dbReference>
<keyword evidence="15" id="KW-1185">Reference proteome</keyword>
<keyword evidence="3 12" id="KW-0732">Signal</keyword>
<dbReference type="VEuPathDB" id="FungiDB:BD410DRAFT_788901"/>
<dbReference type="GO" id="GO:0000272">
    <property type="term" value="P:polysaccharide catabolic process"/>
    <property type="evidence" value="ECO:0007669"/>
    <property type="project" value="UniProtKB-KW"/>
</dbReference>
<proteinExistence type="inferred from homology"/>
<dbReference type="EC" id="3.2.1.3" evidence="9"/>
<reference evidence="14 15" key="1">
    <citation type="submission" date="2018-06" db="EMBL/GenBank/DDBJ databases">
        <title>A transcriptomic atlas of mushroom development highlights an independent origin of complex multicellularity.</title>
        <authorList>
            <consortium name="DOE Joint Genome Institute"/>
            <person name="Krizsan K."/>
            <person name="Almasi E."/>
            <person name="Merenyi Z."/>
            <person name="Sahu N."/>
            <person name="Viragh M."/>
            <person name="Koszo T."/>
            <person name="Mondo S."/>
            <person name="Kiss B."/>
            <person name="Balint B."/>
            <person name="Kues U."/>
            <person name="Barry K."/>
            <person name="Hegedus J.C."/>
            <person name="Henrissat B."/>
            <person name="Johnson J."/>
            <person name="Lipzen A."/>
            <person name="Ohm R."/>
            <person name="Nagy I."/>
            <person name="Pangilinan J."/>
            <person name="Yan J."/>
            <person name="Xiong Y."/>
            <person name="Grigoriev I.V."/>
            <person name="Hibbett D.S."/>
            <person name="Nagy L.G."/>
        </authorList>
    </citation>
    <scope>NUCLEOTIDE SEQUENCE [LARGE SCALE GENOMIC DNA]</scope>
    <source>
        <strain evidence="14 15">SZMC22713</strain>
    </source>
</reference>
<dbReference type="InterPro" id="IPR002044">
    <property type="entry name" value="CBM20"/>
</dbReference>
<dbReference type="InterPro" id="IPR008928">
    <property type="entry name" value="6-hairpin_glycosidase_sf"/>
</dbReference>